<dbReference type="Proteomes" id="UP000067598">
    <property type="component" value="Unassembled WGS sequence"/>
</dbReference>
<accession>A0A109DG97</accession>
<comment type="caution">
    <text evidence="2">The sequence shown here is derived from an EMBL/GenBank/DDBJ whole genome shotgun (WGS) entry which is preliminary data.</text>
</comment>
<feature type="transmembrane region" description="Helical" evidence="1">
    <location>
        <begin position="81"/>
        <end position="111"/>
    </location>
</feature>
<gene>
    <name evidence="2" type="ORF">AEL95_00365</name>
</gene>
<name>A0A109DG97_9LACO</name>
<organism evidence="2 3">
    <name type="scientific">Lactobacillus crispatus</name>
    <dbReference type="NCBI Taxonomy" id="47770"/>
    <lineage>
        <taxon>Bacteria</taxon>
        <taxon>Bacillati</taxon>
        <taxon>Bacillota</taxon>
        <taxon>Bacilli</taxon>
        <taxon>Lactobacillales</taxon>
        <taxon>Lactobacillaceae</taxon>
        <taxon>Lactobacillus</taxon>
    </lineage>
</organism>
<dbReference type="PATRIC" id="fig|47770.28.peg.660"/>
<keyword evidence="1" id="KW-0472">Membrane</keyword>
<keyword evidence="1" id="KW-0812">Transmembrane</keyword>
<dbReference type="AlphaFoldDB" id="A0A109DG97"/>
<evidence type="ECO:0000313" key="2">
    <source>
        <dbReference type="EMBL" id="KWU04912.1"/>
    </source>
</evidence>
<keyword evidence="1" id="KW-1133">Transmembrane helix</keyword>
<dbReference type="RefSeq" id="WP_060461597.1">
    <property type="nucleotide sequence ID" value="NZ_AP025162.1"/>
</dbReference>
<evidence type="ECO:0000313" key="3">
    <source>
        <dbReference type="Proteomes" id="UP000067598"/>
    </source>
</evidence>
<reference evidence="2 3" key="1">
    <citation type="journal article" date="2016" name="Microbiology (Mosc.)">
        <title>Comparison of Lactobacillus crispatus isolates from Lactobacillus-dominated vaginal microbiomes with isolates from microbiomes containing bacterial vaginosis-associated bacteria.</title>
        <authorList>
            <person name="Abdelmaksoud A.A."/>
            <person name="Koparde V.N."/>
            <person name="Sheth N.U."/>
            <person name="Serrano M.G."/>
            <person name="Glascock A.L."/>
            <person name="Fettweis J.M."/>
            <person name="Strauss Iii J.F."/>
            <person name="Buck G.A."/>
            <person name="Jefferson K.K."/>
        </authorList>
    </citation>
    <scope>NUCLEOTIDE SEQUENCE [LARGE SCALE GENOMIC DNA]</scope>
    <source>
        <strain evidence="2 3">VMC3</strain>
    </source>
</reference>
<evidence type="ECO:0000256" key="1">
    <source>
        <dbReference type="SAM" id="Phobius"/>
    </source>
</evidence>
<dbReference type="EMBL" id="LJGP01000002">
    <property type="protein sequence ID" value="KWU04912.1"/>
    <property type="molecule type" value="Genomic_DNA"/>
</dbReference>
<proteinExistence type="predicted"/>
<sequence length="123" mass="12769">MKSKNLALTNGIVGLAGGIVLLFGIWFMIAAAAAESGSQNYIAFTIITIALYLLKIAILALGIIGAVYYKGMSEVKTSANVLLIVGGAVSLIPALGWVGGILAIIGGSIYLANLKNFNIQREN</sequence>
<evidence type="ECO:0008006" key="4">
    <source>
        <dbReference type="Google" id="ProtNLM"/>
    </source>
</evidence>
<feature type="transmembrane region" description="Helical" evidence="1">
    <location>
        <begin position="40"/>
        <end position="69"/>
    </location>
</feature>
<feature type="transmembrane region" description="Helical" evidence="1">
    <location>
        <begin position="12"/>
        <end position="34"/>
    </location>
</feature>
<protein>
    <recommendedName>
        <fullName evidence="4">Prophage Lp1 protein 6</fullName>
    </recommendedName>
</protein>